<dbReference type="EMBL" id="BLKM01000627">
    <property type="protein sequence ID" value="GFG36278.1"/>
    <property type="molecule type" value="Genomic_DNA"/>
</dbReference>
<evidence type="ECO:0000313" key="5">
    <source>
        <dbReference type="EMBL" id="GFG36278.1"/>
    </source>
</evidence>
<name>A0A6L2Q0E4_COPFO</name>
<dbReference type="GO" id="GO:0032435">
    <property type="term" value="P:negative regulation of proteasomal ubiquitin-dependent protein catabolic process"/>
    <property type="evidence" value="ECO:0007669"/>
    <property type="project" value="TreeGrafter"/>
</dbReference>
<dbReference type="SMART" id="SM00166">
    <property type="entry name" value="UBX"/>
    <property type="match status" value="1"/>
</dbReference>
<dbReference type="InParanoid" id="A0A6L2Q0E4"/>
<dbReference type="GO" id="GO:0005737">
    <property type="term" value="C:cytoplasm"/>
    <property type="evidence" value="ECO:0007669"/>
    <property type="project" value="UniProtKB-SubCell"/>
</dbReference>
<evidence type="ECO:0000256" key="3">
    <source>
        <dbReference type="SAM" id="MobiDB-lite"/>
    </source>
</evidence>
<dbReference type="OrthoDB" id="10254930at2759"/>
<dbReference type="Pfam" id="PF00789">
    <property type="entry name" value="UBX"/>
    <property type="match status" value="1"/>
</dbReference>
<dbReference type="GO" id="GO:0031397">
    <property type="term" value="P:negative regulation of protein ubiquitination"/>
    <property type="evidence" value="ECO:0007669"/>
    <property type="project" value="TreeGrafter"/>
</dbReference>
<gene>
    <name evidence="5" type="ORF">Cfor_00810</name>
</gene>
<dbReference type="Proteomes" id="UP000502823">
    <property type="component" value="Unassembled WGS sequence"/>
</dbReference>
<evidence type="ECO:0000256" key="2">
    <source>
        <dbReference type="ARBA" id="ARBA00022490"/>
    </source>
</evidence>
<dbReference type="Gene3D" id="3.10.20.90">
    <property type="entry name" value="Phosphatidylinositol 3-kinase Catalytic Subunit, Chain A, domain 1"/>
    <property type="match status" value="1"/>
</dbReference>
<evidence type="ECO:0000313" key="6">
    <source>
        <dbReference type="Proteomes" id="UP000502823"/>
    </source>
</evidence>
<evidence type="ECO:0000256" key="1">
    <source>
        <dbReference type="ARBA" id="ARBA00004496"/>
    </source>
</evidence>
<dbReference type="PANTHER" id="PTHR46340">
    <property type="entry name" value="UBX DOMAIN-CONTAINING PROTEIN 1"/>
    <property type="match status" value="1"/>
</dbReference>
<feature type="region of interest" description="Disordered" evidence="3">
    <location>
        <begin position="36"/>
        <end position="84"/>
    </location>
</feature>
<dbReference type="PANTHER" id="PTHR46340:SF1">
    <property type="entry name" value="UBX DOMAIN-CONTAINING PROTEIN 1"/>
    <property type="match status" value="1"/>
</dbReference>
<organism evidence="5 6">
    <name type="scientific">Coptotermes formosanus</name>
    <name type="common">Formosan subterranean termite</name>
    <dbReference type="NCBI Taxonomy" id="36987"/>
    <lineage>
        <taxon>Eukaryota</taxon>
        <taxon>Metazoa</taxon>
        <taxon>Ecdysozoa</taxon>
        <taxon>Arthropoda</taxon>
        <taxon>Hexapoda</taxon>
        <taxon>Insecta</taxon>
        <taxon>Pterygota</taxon>
        <taxon>Neoptera</taxon>
        <taxon>Polyneoptera</taxon>
        <taxon>Dictyoptera</taxon>
        <taxon>Blattodea</taxon>
        <taxon>Blattoidea</taxon>
        <taxon>Termitoidae</taxon>
        <taxon>Rhinotermitidae</taxon>
        <taxon>Coptotermes</taxon>
    </lineage>
</organism>
<dbReference type="InterPro" id="IPR029071">
    <property type="entry name" value="Ubiquitin-like_domsf"/>
</dbReference>
<dbReference type="SUPFAM" id="SSF54236">
    <property type="entry name" value="Ubiquitin-like"/>
    <property type="match status" value="1"/>
</dbReference>
<dbReference type="GO" id="GO:0036435">
    <property type="term" value="F:K48-linked polyubiquitin modification-dependent protein binding"/>
    <property type="evidence" value="ECO:0007669"/>
    <property type="project" value="TreeGrafter"/>
</dbReference>
<feature type="domain" description="UBX" evidence="4">
    <location>
        <begin position="84"/>
        <end position="154"/>
    </location>
</feature>
<dbReference type="GO" id="GO:1903094">
    <property type="term" value="P:negative regulation of protein K48-linked deubiquitination"/>
    <property type="evidence" value="ECO:0007669"/>
    <property type="project" value="TreeGrafter"/>
</dbReference>
<sequence length="154" mass="17632">MVPLSFQGMHRLEEDEMKKLVEQRKREKLEEKLARQRVREQIEQDKIARRAKFGSTAPTNGTQQQPVTEPAVQQHAPPASQPAKDYVQTRLQIRLTNGQALTQTFGSKEQLSAVRLYVEMNRTDGSGPFSLMTNFPKKVFSDDDYEKPLDLLGM</sequence>
<comment type="subcellular location">
    <subcellularLocation>
        <location evidence="1">Cytoplasm</location>
    </subcellularLocation>
</comment>
<keyword evidence="2" id="KW-0963">Cytoplasm</keyword>
<dbReference type="GO" id="GO:0005634">
    <property type="term" value="C:nucleus"/>
    <property type="evidence" value="ECO:0007669"/>
    <property type="project" value="TreeGrafter"/>
</dbReference>
<evidence type="ECO:0000259" key="4">
    <source>
        <dbReference type="PROSITE" id="PS50033"/>
    </source>
</evidence>
<dbReference type="InterPro" id="IPR001012">
    <property type="entry name" value="UBX_dom"/>
</dbReference>
<dbReference type="AlphaFoldDB" id="A0A6L2Q0E4"/>
<reference evidence="6" key="1">
    <citation type="submission" date="2020-01" db="EMBL/GenBank/DDBJ databases">
        <title>Draft genome sequence of the Termite Coptotermes fromosanus.</title>
        <authorList>
            <person name="Itakura S."/>
            <person name="Yosikawa Y."/>
            <person name="Umezawa K."/>
        </authorList>
    </citation>
    <scope>NUCLEOTIDE SEQUENCE [LARGE SCALE GENOMIC DNA]</scope>
</reference>
<feature type="compositionally biased region" description="Basic and acidic residues" evidence="3">
    <location>
        <begin position="36"/>
        <end position="48"/>
    </location>
</feature>
<keyword evidence="6" id="KW-1185">Reference proteome</keyword>
<comment type="caution">
    <text evidence="5">The sequence shown here is derived from an EMBL/GenBank/DDBJ whole genome shotgun (WGS) entry which is preliminary data.</text>
</comment>
<dbReference type="PROSITE" id="PS50033">
    <property type="entry name" value="UBX"/>
    <property type="match status" value="1"/>
</dbReference>
<proteinExistence type="predicted"/>
<feature type="compositionally biased region" description="Polar residues" evidence="3">
    <location>
        <begin position="56"/>
        <end position="67"/>
    </location>
</feature>
<accession>A0A6L2Q0E4</accession>
<protein>
    <recommendedName>
        <fullName evidence="4">UBX domain-containing protein</fullName>
    </recommendedName>
</protein>